<name>A0A5N7CI43_PETAA</name>
<evidence type="ECO:0008006" key="3">
    <source>
        <dbReference type="Google" id="ProtNLM"/>
    </source>
</evidence>
<reference evidence="2" key="1">
    <citation type="submission" date="2019-04" db="EMBL/GenBank/DDBJ databases">
        <title>Friends and foes A comparative genomics studyof 23 Aspergillus species from section Flavi.</title>
        <authorList>
            <consortium name="DOE Joint Genome Institute"/>
            <person name="Kjaerbolling I."/>
            <person name="Vesth T."/>
            <person name="Frisvad J.C."/>
            <person name="Nybo J.L."/>
            <person name="Theobald S."/>
            <person name="Kildgaard S."/>
            <person name="Isbrandt T."/>
            <person name="Kuo A."/>
            <person name="Sato A."/>
            <person name="Lyhne E.K."/>
            <person name="Kogle M.E."/>
            <person name="Wiebenga A."/>
            <person name="Kun R.S."/>
            <person name="Lubbers R.J."/>
            <person name="Makela M.R."/>
            <person name="Barry K."/>
            <person name="Chovatia M."/>
            <person name="Clum A."/>
            <person name="Daum C."/>
            <person name="Haridas S."/>
            <person name="He G."/>
            <person name="LaButti K."/>
            <person name="Lipzen A."/>
            <person name="Mondo S."/>
            <person name="Riley R."/>
            <person name="Salamov A."/>
            <person name="Simmons B.A."/>
            <person name="Magnuson J.K."/>
            <person name="Henrissat B."/>
            <person name="Mortensen U.H."/>
            <person name="Larsen T.O."/>
            <person name="Devries R.P."/>
            <person name="Grigoriev I.V."/>
            <person name="Machida M."/>
            <person name="Baker S.E."/>
            <person name="Andersen M.R."/>
        </authorList>
    </citation>
    <scope>NUCLEOTIDE SEQUENCE [LARGE SCALE GENOMIC DNA]</scope>
    <source>
        <strain evidence="2">IBT 14317</strain>
    </source>
</reference>
<dbReference type="Proteomes" id="UP000326877">
    <property type="component" value="Unassembled WGS sequence"/>
</dbReference>
<proteinExistence type="predicted"/>
<accession>A0A5N7CI43</accession>
<dbReference type="AlphaFoldDB" id="A0A5N7CI43"/>
<organism evidence="2">
    <name type="scientific">Petromyces alliaceus</name>
    <name type="common">Aspergillus alliaceus</name>
    <dbReference type="NCBI Taxonomy" id="209559"/>
    <lineage>
        <taxon>Eukaryota</taxon>
        <taxon>Fungi</taxon>
        <taxon>Dikarya</taxon>
        <taxon>Ascomycota</taxon>
        <taxon>Pezizomycotina</taxon>
        <taxon>Eurotiomycetes</taxon>
        <taxon>Eurotiomycetidae</taxon>
        <taxon>Eurotiales</taxon>
        <taxon>Aspergillaceae</taxon>
        <taxon>Aspergillus</taxon>
        <taxon>Aspergillus subgen. Circumdati</taxon>
    </lineage>
</organism>
<sequence>MPATDPRTPGSCAMRPRNLVGLSSTSKTALLRSIADDIRAAFISISKQLSRGTLRTKHTEPIHDLIASIKSTESPEYQRMQQGLERYRQRERRWRVERKWMRRKVKGLVRHSEEIHRRWKDQLWRAKGDFDDAARELTVLRWRYELSRSQGEKRSLLGEPSQTESNR</sequence>
<feature type="region of interest" description="Disordered" evidence="1">
    <location>
        <begin position="148"/>
        <end position="167"/>
    </location>
</feature>
<evidence type="ECO:0000313" key="2">
    <source>
        <dbReference type="EMBL" id="KAE8393559.1"/>
    </source>
</evidence>
<gene>
    <name evidence="2" type="ORF">BDV23DRAFT_149394</name>
</gene>
<dbReference type="EMBL" id="ML735229">
    <property type="protein sequence ID" value="KAE8393559.1"/>
    <property type="molecule type" value="Genomic_DNA"/>
</dbReference>
<evidence type="ECO:0000256" key="1">
    <source>
        <dbReference type="SAM" id="MobiDB-lite"/>
    </source>
</evidence>
<dbReference type="OrthoDB" id="4369471at2759"/>
<protein>
    <recommendedName>
        <fullName evidence="3">Sfi1 spindle body protein-domain-containing protein</fullName>
    </recommendedName>
</protein>